<keyword evidence="3" id="KW-0507">mRNA processing</keyword>
<keyword evidence="5" id="KW-0539">Nucleus</keyword>
<dbReference type="OrthoDB" id="3938623at2759"/>
<gene>
    <name evidence="9" type="ORF">BRENAR_LOCUS1610</name>
</gene>
<accession>A0A448YIU7</accession>
<dbReference type="GO" id="GO:0000398">
    <property type="term" value="P:mRNA splicing, via spliceosome"/>
    <property type="evidence" value="ECO:0007669"/>
    <property type="project" value="TreeGrafter"/>
</dbReference>
<dbReference type="Pfam" id="PF02854">
    <property type="entry name" value="MIF4G"/>
    <property type="match status" value="1"/>
</dbReference>
<dbReference type="PANTHER" id="PTHR18034:SF3">
    <property type="entry name" value="PRE-MRNA-SPLICING FACTOR CWC22 HOMOLOG"/>
    <property type="match status" value="1"/>
</dbReference>
<feature type="domain" description="MI" evidence="8">
    <location>
        <begin position="367"/>
        <end position="485"/>
    </location>
</feature>
<evidence type="ECO:0000256" key="4">
    <source>
        <dbReference type="ARBA" id="ARBA00023187"/>
    </source>
</evidence>
<dbReference type="InterPro" id="IPR003891">
    <property type="entry name" value="Initiation_fac_eIF4g_MI"/>
</dbReference>
<feature type="region of interest" description="Disordered" evidence="7">
    <location>
        <begin position="566"/>
        <end position="686"/>
    </location>
</feature>
<protein>
    <recommendedName>
        <fullName evidence="6">Pre-mRNA-splicing factor CWC22</fullName>
    </recommendedName>
</protein>
<evidence type="ECO:0000256" key="1">
    <source>
        <dbReference type="ARBA" id="ARBA00004123"/>
    </source>
</evidence>
<organism evidence="9 10">
    <name type="scientific">Brettanomyces naardenensis</name>
    <name type="common">Yeast</name>
    <dbReference type="NCBI Taxonomy" id="13370"/>
    <lineage>
        <taxon>Eukaryota</taxon>
        <taxon>Fungi</taxon>
        <taxon>Dikarya</taxon>
        <taxon>Ascomycota</taxon>
        <taxon>Saccharomycotina</taxon>
        <taxon>Pichiomycetes</taxon>
        <taxon>Pichiales</taxon>
        <taxon>Pichiaceae</taxon>
        <taxon>Brettanomyces</taxon>
    </lineage>
</organism>
<feature type="compositionally biased region" description="Basic and acidic residues" evidence="7">
    <location>
        <begin position="570"/>
        <end position="582"/>
    </location>
</feature>
<feature type="compositionally biased region" description="Acidic residues" evidence="7">
    <location>
        <begin position="323"/>
        <end position="348"/>
    </location>
</feature>
<evidence type="ECO:0000256" key="2">
    <source>
        <dbReference type="ARBA" id="ARBA00006856"/>
    </source>
</evidence>
<evidence type="ECO:0000313" key="10">
    <source>
        <dbReference type="Proteomes" id="UP000290900"/>
    </source>
</evidence>
<dbReference type="Gene3D" id="1.25.40.180">
    <property type="match status" value="1"/>
</dbReference>
<evidence type="ECO:0000256" key="6">
    <source>
        <dbReference type="ARBA" id="ARBA00040804"/>
    </source>
</evidence>
<dbReference type="SMART" id="SM00543">
    <property type="entry name" value="MIF4G"/>
    <property type="match status" value="1"/>
</dbReference>
<reference evidence="9 10" key="1">
    <citation type="submission" date="2018-12" db="EMBL/GenBank/DDBJ databases">
        <authorList>
            <person name="Tiukova I."/>
            <person name="Dainat J."/>
        </authorList>
    </citation>
    <scope>NUCLEOTIDE SEQUENCE [LARGE SCALE GENOMIC DNA]</scope>
</reference>
<comment type="subcellular location">
    <subcellularLocation>
        <location evidence="1">Nucleus</location>
    </subcellularLocation>
</comment>
<dbReference type="SMART" id="SM00544">
    <property type="entry name" value="MA3"/>
    <property type="match status" value="1"/>
</dbReference>
<sequence length="686" mass="78044">MSDDQVEDPTSDLMRKSVSELERLRASGAYIPPAKLKQLLANIKVSEGSEEYQKLQWERLKKSINGLVNKVTRKNIREIVLDLFNLNLVRGRGALVKSIMKSQEVSQEHSSVYACLVCVLNSKIPEIGELLVTRLIVHLKRNLRRKRKESSASELSFIAQLTNFQVSHEILVLEVLYELLEKPTDDSVELAAGLIVECGAYLQENSKVACNAIFERFRSIITEGIVDGRVQLILEKAFLSRRDDFKDHPTVDDDLDLVEEEDKITHTIDFTAELDPKEAIDTFQYDKDYKTNEEKYAKLRREILGDDDESASENESTKGTLENGDENEEEEFSVSESEEENDENDNDEGNQQVKEQIKDLTEQELTNFQKNVYLTVMGSMGPEEAVHKLLKLEAIDPIRNEFMVVDMLVKCCAQEKSYSKFYGLIGEGLILVNRRWEDAFNQVFKENYATCHRFETTLLRNIGTFWGHMFASDKMGWEVMKIIELTEEETNSAQRILLKFILLRLRSELGMAELLRRIGESYISPYLGGLFPRTGADHLRFSINYFTAIGLGRLTEEMREILKNSPVAESAERGRLRERSESVSRSGSSSSSYSGSSYSSSSYSRSRSASDSRSPSRESNLPQEKRKRSEGESASPPHVKRPHASTEDQSSDSHRGQNILRSNRGRYVATNANTIPLGPKKAHRKI</sequence>
<dbReference type="AlphaFoldDB" id="A0A448YIU7"/>
<dbReference type="PANTHER" id="PTHR18034">
    <property type="entry name" value="CELL CYCLE CONTROL PROTEIN CWF22-RELATED"/>
    <property type="match status" value="1"/>
</dbReference>
<comment type="similarity">
    <text evidence="2">Belongs to the CWC22 family.</text>
</comment>
<feature type="region of interest" description="Disordered" evidence="7">
    <location>
        <begin position="302"/>
        <end position="352"/>
    </location>
</feature>
<dbReference type="GO" id="GO:0071013">
    <property type="term" value="C:catalytic step 2 spliceosome"/>
    <property type="evidence" value="ECO:0007669"/>
    <property type="project" value="TreeGrafter"/>
</dbReference>
<keyword evidence="4" id="KW-0508">mRNA splicing</keyword>
<dbReference type="Proteomes" id="UP000290900">
    <property type="component" value="Unassembled WGS sequence"/>
</dbReference>
<evidence type="ECO:0000259" key="8">
    <source>
        <dbReference type="PROSITE" id="PS51366"/>
    </source>
</evidence>
<name>A0A448YIU7_BRENA</name>
<dbReference type="GO" id="GO:0003723">
    <property type="term" value="F:RNA binding"/>
    <property type="evidence" value="ECO:0007669"/>
    <property type="project" value="InterPro"/>
</dbReference>
<dbReference type="InterPro" id="IPR050781">
    <property type="entry name" value="CWC22_splicing_factor"/>
</dbReference>
<keyword evidence="10" id="KW-1185">Reference proteome</keyword>
<proteinExistence type="inferred from homology"/>
<evidence type="ECO:0000313" key="9">
    <source>
        <dbReference type="EMBL" id="VEU20875.1"/>
    </source>
</evidence>
<feature type="compositionally biased region" description="Low complexity" evidence="7">
    <location>
        <begin position="583"/>
        <end position="607"/>
    </location>
</feature>
<dbReference type="STRING" id="13370.A0A448YIU7"/>
<dbReference type="PROSITE" id="PS51366">
    <property type="entry name" value="MI"/>
    <property type="match status" value="1"/>
</dbReference>
<dbReference type="InterPro" id="IPR016024">
    <property type="entry name" value="ARM-type_fold"/>
</dbReference>
<dbReference type="SUPFAM" id="SSF48371">
    <property type="entry name" value="ARM repeat"/>
    <property type="match status" value="1"/>
</dbReference>
<dbReference type="InterPro" id="IPR003890">
    <property type="entry name" value="MIF4G-like_typ-3"/>
</dbReference>
<dbReference type="EMBL" id="CAACVR010000007">
    <property type="protein sequence ID" value="VEU20875.1"/>
    <property type="molecule type" value="Genomic_DNA"/>
</dbReference>
<dbReference type="FunCoup" id="A0A448YIU7">
    <property type="interactions" value="930"/>
</dbReference>
<dbReference type="Pfam" id="PF02847">
    <property type="entry name" value="MA3"/>
    <property type="match status" value="1"/>
</dbReference>
<evidence type="ECO:0000256" key="3">
    <source>
        <dbReference type="ARBA" id="ARBA00022664"/>
    </source>
</evidence>
<evidence type="ECO:0000256" key="7">
    <source>
        <dbReference type="SAM" id="MobiDB-lite"/>
    </source>
</evidence>
<evidence type="ECO:0000256" key="5">
    <source>
        <dbReference type="ARBA" id="ARBA00023242"/>
    </source>
</evidence>
<dbReference type="InParanoid" id="A0A448YIU7"/>